<dbReference type="InterPro" id="IPR004370">
    <property type="entry name" value="4-OT-like_dom"/>
</dbReference>
<dbReference type="GO" id="GO:0016853">
    <property type="term" value="F:isomerase activity"/>
    <property type="evidence" value="ECO:0007669"/>
    <property type="project" value="UniProtKB-KW"/>
</dbReference>
<name>A0A7G9YF35_9EURY</name>
<accession>A0A7G9YF35</accession>
<evidence type="ECO:0000259" key="2">
    <source>
        <dbReference type="Pfam" id="PF01361"/>
    </source>
</evidence>
<reference evidence="3" key="1">
    <citation type="submission" date="2020-06" db="EMBL/GenBank/DDBJ databases">
        <title>Unique genomic features of the anaerobic methanotrophic archaea.</title>
        <authorList>
            <person name="Chadwick G.L."/>
            <person name="Skennerton C.T."/>
            <person name="Laso-Perez R."/>
            <person name="Leu A.O."/>
            <person name="Speth D.R."/>
            <person name="Yu H."/>
            <person name="Morgan-Lang C."/>
            <person name="Hatzenpichler R."/>
            <person name="Goudeau D."/>
            <person name="Malmstrom R."/>
            <person name="Brazelton W.J."/>
            <person name="Woyke T."/>
            <person name="Hallam S.J."/>
            <person name="Tyson G.W."/>
            <person name="Wegener G."/>
            <person name="Boetius A."/>
            <person name="Orphan V."/>
        </authorList>
    </citation>
    <scope>NUCLEOTIDE SEQUENCE</scope>
</reference>
<feature type="domain" description="4-oxalocrotonate tautomerase-like" evidence="2">
    <location>
        <begin position="3"/>
        <end position="58"/>
    </location>
</feature>
<proteinExistence type="predicted"/>
<evidence type="ECO:0000313" key="3">
    <source>
        <dbReference type="EMBL" id="QNO46619.1"/>
    </source>
</evidence>
<dbReference type="AlphaFoldDB" id="A0A7G9YF35"/>
<dbReference type="NCBIfam" id="NF041920">
    <property type="entry name" value="DmpI"/>
    <property type="match status" value="1"/>
</dbReference>
<protein>
    <recommendedName>
        <fullName evidence="2">4-oxalocrotonate tautomerase-like domain-containing protein</fullName>
    </recommendedName>
</protein>
<dbReference type="Gene3D" id="3.30.429.10">
    <property type="entry name" value="Macrophage Migration Inhibitory Factor"/>
    <property type="match status" value="1"/>
</dbReference>
<dbReference type="EMBL" id="MT631211">
    <property type="protein sequence ID" value="QNO46619.1"/>
    <property type="molecule type" value="Genomic_DNA"/>
</dbReference>
<dbReference type="InterPro" id="IPR014347">
    <property type="entry name" value="Tautomerase/MIF_sf"/>
</dbReference>
<organism evidence="3">
    <name type="scientific">Candidatus Methanogaster sp. ANME-2c ERB4</name>
    <dbReference type="NCBI Taxonomy" id="2759911"/>
    <lineage>
        <taxon>Archaea</taxon>
        <taxon>Methanobacteriati</taxon>
        <taxon>Methanobacteriota</taxon>
        <taxon>Stenosarchaea group</taxon>
        <taxon>Methanomicrobia</taxon>
        <taxon>Methanosarcinales</taxon>
        <taxon>ANME-2 cluster</taxon>
        <taxon>Candidatus Methanogasteraceae</taxon>
        <taxon>Candidatus Methanogaster</taxon>
    </lineage>
</organism>
<dbReference type="Pfam" id="PF01361">
    <property type="entry name" value="Tautomerase"/>
    <property type="match status" value="1"/>
</dbReference>
<sequence>MPLITFESGKLSEEVKEKLNQKLTKLAAEITGIPESSFWVFIKELPDENITIGGKSLKEIRKELG</sequence>
<keyword evidence="1" id="KW-0413">Isomerase</keyword>
<evidence type="ECO:0000256" key="1">
    <source>
        <dbReference type="ARBA" id="ARBA00023235"/>
    </source>
</evidence>
<gene>
    <name evidence="3" type="ORF">OEAKOMNL_00020</name>
</gene>
<dbReference type="SUPFAM" id="SSF55331">
    <property type="entry name" value="Tautomerase/MIF"/>
    <property type="match status" value="1"/>
</dbReference>